<dbReference type="EMBL" id="JARBHA010000005">
    <property type="protein sequence ID" value="KAJ9699837.1"/>
    <property type="molecule type" value="Genomic_DNA"/>
</dbReference>
<accession>A0AA39A3M2</accession>
<keyword evidence="2" id="KW-1185">Reference proteome</keyword>
<sequence>MGYGVRSSGGHKSFNLRRLQLKEYLLSRWPILDESESDWKNPVQSIHLIKKLLQWKKLLTQTPKPLAISTHHPSQPVTATKQPPCTRAHVCWPPF</sequence>
<evidence type="ECO:0000313" key="1">
    <source>
        <dbReference type="EMBL" id="KAJ9699837.1"/>
    </source>
</evidence>
<organism evidence="1 2">
    <name type="scientific">Vitis rotundifolia</name>
    <name type="common">Muscadine grape</name>
    <dbReference type="NCBI Taxonomy" id="103349"/>
    <lineage>
        <taxon>Eukaryota</taxon>
        <taxon>Viridiplantae</taxon>
        <taxon>Streptophyta</taxon>
        <taxon>Embryophyta</taxon>
        <taxon>Tracheophyta</taxon>
        <taxon>Spermatophyta</taxon>
        <taxon>Magnoliopsida</taxon>
        <taxon>eudicotyledons</taxon>
        <taxon>Gunneridae</taxon>
        <taxon>Pentapetalae</taxon>
        <taxon>rosids</taxon>
        <taxon>Vitales</taxon>
        <taxon>Vitaceae</taxon>
        <taxon>Viteae</taxon>
        <taxon>Vitis</taxon>
    </lineage>
</organism>
<comment type="caution">
    <text evidence="1">The sequence shown here is derived from an EMBL/GenBank/DDBJ whole genome shotgun (WGS) entry which is preliminary data.</text>
</comment>
<dbReference type="AlphaFoldDB" id="A0AA39A3M2"/>
<dbReference type="Proteomes" id="UP001168098">
    <property type="component" value="Unassembled WGS sequence"/>
</dbReference>
<name>A0AA39A3M2_VITRO</name>
<gene>
    <name evidence="1" type="ORF">PVL29_005616</name>
</gene>
<protein>
    <submittedName>
        <fullName evidence="1">Uncharacterized protein</fullName>
    </submittedName>
</protein>
<evidence type="ECO:0000313" key="2">
    <source>
        <dbReference type="Proteomes" id="UP001168098"/>
    </source>
</evidence>
<proteinExistence type="predicted"/>
<reference evidence="1 2" key="1">
    <citation type="journal article" date="2023" name="BMC Biotechnol.">
        <title>Vitis rotundifolia cv Carlos genome sequencing.</title>
        <authorList>
            <person name="Huff M."/>
            <person name="Hulse-Kemp A."/>
            <person name="Scheffler B."/>
            <person name="Youngblood R."/>
            <person name="Simpson S."/>
            <person name="Babiker E."/>
            <person name="Staton M."/>
        </authorList>
    </citation>
    <scope>NUCLEOTIDE SEQUENCE [LARGE SCALE GENOMIC DNA]</scope>
    <source>
        <tissue evidence="1">Leaf</tissue>
    </source>
</reference>